<dbReference type="HOGENOM" id="CLU_479836_0_0_1"/>
<dbReference type="SUPFAM" id="SSF52540">
    <property type="entry name" value="P-loop containing nucleoside triphosphate hydrolases"/>
    <property type="match status" value="1"/>
</dbReference>
<keyword evidence="7" id="KW-1185">Reference proteome</keyword>
<evidence type="ECO:0000256" key="2">
    <source>
        <dbReference type="ARBA" id="ARBA00023125"/>
    </source>
</evidence>
<organism evidence="6 7">
    <name type="scientific">Collybiopsis luxurians FD-317 M1</name>
    <dbReference type="NCBI Taxonomy" id="944289"/>
    <lineage>
        <taxon>Eukaryota</taxon>
        <taxon>Fungi</taxon>
        <taxon>Dikarya</taxon>
        <taxon>Basidiomycota</taxon>
        <taxon>Agaricomycotina</taxon>
        <taxon>Agaricomycetes</taxon>
        <taxon>Agaricomycetidae</taxon>
        <taxon>Agaricales</taxon>
        <taxon>Marasmiineae</taxon>
        <taxon>Omphalotaceae</taxon>
        <taxon>Collybiopsis</taxon>
        <taxon>Collybiopsis luxurians</taxon>
    </lineage>
</organism>
<dbReference type="AlphaFoldDB" id="A0A0D0CB90"/>
<sequence>MNSVGSPLHIFGILETGAGKSLAFFGAPFLMPTKFFLVVSPLVTLTSDLKHHLLDVGINGGVYRTDSFYRWISSHSLKLQLGQIFIDKVHKILTDKHFHQCFQLFHRLTAVGVPITFLSGSLMPCAMPHILREMRISDMLLVDEICHYTGCPNLKYIVEKQFESDNDVIPQITSLVKEVTTNMKLGERGIIYVSTVAHAQSISEMLGCQIYTGRLNPQARALAEGLWHEGLDPKDCWMVATEAFGQGVDYAHVQYTVHENPKGLLNWFQETGCAGHDNIPSTCFTIWSQLPFAVPAEDPDHGGRMEMCALFQTSDCICLACAYLSLKLDADQDPDDVIVNASFHQIINASLTKQKALNCLLIVVKDSINHAVNASTSELAILYIKNMKDIHMTSIAKGIDQDDWGLLSSKNALSKFHVDAGGAAAETFSVSKVITNESKPDCLRVMVCILIFWVKHLKQRWRRQDYKKELHHLNPAKFQHLITIIMVANLVQMAVVLDDQYYNNFIPEDVAKAYGSGDAYSKKLFKFLDKKLKLIIKMGSSPGFIKPISTFARCFLIKQSVALVKRQL</sequence>
<evidence type="ECO:0000256" key="1">
    <source>
        <dbReference type="ARBA" id="ARBA00005446"/>
    </source>
</evidence>
<reference evidence="6 7" key="1">
    <citation type="submission" date="2014-04" db="EMBL/GenBank/DDBJ databases">
        <title>Evolutionary Origins and Diversification of the Mycorrhizal Mutualists.</title>
        <authorList>
            <consortium name="DOE Joint Genome Institute"/>
            <consortium name="Mycorrhizal Genomics Consortium"/>
            <person name="Kohler A."/>
            <person name="Kuo A."/>
            <person name="Nagy L.G."/>
            <person name="Floudas D."/>
            <person name="Copeland A."/>
            <person name="Barry K.W."/>
            <person name="Cichocki N."/>
            <person name="Veneault-Fourrey C."/>
            <person name="LaButti K."/>
            <person name="Lindquist E.A."/>
            <person name="Lipzen A."/>
            <person name="Lundell T."/>
            <person name="Morin E."/>
            <person name="Murat C."/>
            <person name="Riley R."/>
            <person name="Ohm R."/>
            <person name="Sun H."/>
            <person name="Tunlid A."/>
            <person name="Henrissat B."/>
            <person name="Grigoriev I.V."/>
            <person name="Hibbett D.S."/>
            <person name="Martin F."/>
        </authorList>
    </citation>
    <scope>NUCLEOTIDE SEQUENCE [LARGE SCALE GENOMIC DNA]</scope>
    <source>
        <strain evidence="6 7">FD-317 M1</strain>
    </source>
</reference>
<dbReference type="PANTHER" id="PTHR13710:SF105">
    <property type="entry name" value="ATP-DEPENDENT DNA HELICASE Q1"/>
    <property type="match status" value="1"/>
</dbReference>
<dbReference type="GO" id="GO:0003677">
    <property type="term" value="F:DNA binding"/>
    <property type="evidence" value="ECO:0007669"/>
    <property type="project" value="UniProtKB-KW"/>
</dbReference>
<dbReference type="GO" id="GO:0000724">
    <property type="term" value="P:double-strand break repair via homologous recombination"/>
    <property type="evidence" value="ECO:0007669"/>
    <property type="project" value="TreeGrafter"/>
</dbReference>
<keyword evidence="2" id="KW-0238">DNA-binding</keyword>
<name>A0A0D0CB90_9AGAR</name>
<proteinExistence type="inferred from homology"/>
<dbReference type="GO" id="GO:0043138">
    <property type="term" value="F:3'-5' DNA helicase activity"/>
    <property type="evidence" value="ECO:0007669"/>
    <property type="project" value="UniProtKB-EC"/>
</dbReference>
<evidence type="ECO:0000256" key="3">
    <source>
        <dbReference type="ARBA" id="ARBA00023235"/>
    </source>
</evidence>
<comment type="similarity">
    <text evidence="1">Belongs to the helicase family. RecQ subfamily.</text>
</comment>
<evidence type="ECO:0000313" key="6">
    <source>
        <dbReference type="EMBL" id="KIK55302.1"/>
    </source>
</evidence>
<evidence type="ECO:0000313" key="7">
    <source>
        <dbReference type="Proteomes" id="UP000053593"/>
    </source>
</evidence>
<gene>
    <name evidence="6" type="ORF">GYMLUDRAFT_248727</name>
</gene>
<protein>
    <recommendedName>
        <fullName evidence="5">DNA 3'-5' helicase</fullName>
        <ecNumber evidence="5">5.6.2.4</ecNumber>
    </recommendedName>
</protein>
<dbReference type="OrthoDB" id="2507344at2759"/>
<comment type="catalytic activity">
    <reaction evidence="4">
        <text>Couples ATP hydrolysis with the unwinding of duplex DNA by translocating in the 3'-5' direction.</text>
        <dbReference type="EC" id="5.6.2.4"/>
    </reaction>
</comment>
<dbReference type="Gene3D" id="3.40.50.300">
    <property type="entry name" value="P-loop containing nucleotide triphosphate hydrolases"/>
    <property type="match status" value="2"/>
</dbReference>
<keyword evidence="3" id="KW-0413">Isomerase</keyword>
<evidence type="ECO:0000256" key="4">
    <source>
        <dbReference type="ARBA" id="ARBA00034617"/>
    </source>
</evidence>
<accession>A0A0D0CB90</accession>
<dbReference type="Proteomes" id="UP000053593">
    <property type="component" value="Unassembled WGS sequence"/>
</dbReference>
<dbReference type="PANTHER" id="PTHR13710">
    <property type="entry name" value="DNA HELICASE RECQ FAMILY MEMBER"/>
    <property type="match status" value="1"/>
</dbReference>
<dbReference type="EC" id="5.6.2.4" evidence="5"/>
<dbReference type="GO" id="GO:0005694">
    <property type="term" value="C:chromosome"/>
    <property type="evidence" value="ECO:0007669"/>
    <property type="project" value="TreeGrafter"/>
</dbReference>
<dbReference type="EMBL" id="KN834807">
    <property type="protein sequence ID" value="KIK55302.1"/>
    <property type="molecule type" value="Genomic_DNA"/>
</dbReference>
<dbReference type="GO" id="GO:0009378">
    <property type="term" value="F:four-way junction helicase activity"/>
    <property type="evidence" value="ECO:0007669"/>
    <property type="project" value="TreeGrafter"/>
</dbReference>
<dbReference type="GO" id="GO:0005737">
    <property type="term" value="C:cytoplasm"/>
    <property type="evidence" value="ECO:0007669"/>
    <property type="project" value="TreeGrafter"/>
</dbReference>
<dbReference type="InterPro" id="IPR027417">
    <property type="entry name" value="P-loop_NTPase"/>
</dbReference>
<evidence type="ECO:0000256" key="5">
    <source>
        <dbReference type="ARBA" id="ARBA00034808"/>
    </source>
</evidence>